<evidence type="ECO:0000313" key="4">
    <source>
        <dbReference type="Proteomes" id="UP000326354"/>
    </source>
</evidence>
<dbReference type="GO" id="GO:0005525">
    <property type="term" value="F:GTP binding"/>
    <property type="evidence" value="ECO:0007669"/>
    <property type="project" value="UniProtKB-KW"/>
</dbReference>
<dbReference type="KEGG" id="uam:UABAM_04157"/>
<sequence length="212" mass="23647">MEINYASGEISLKIVFYGPGLSGKTTNLEVIHQKAPETHKGQLTSVATQQDRTLFFDFMPLDLGRIGGLKTKLRLFTVPGQPFYNATRKLVLKRVDGLVFVADSQRDKMADNIESLNNLKENLATHNISIDETPLVLQYNKRDLDNIFTVEELEKELNPDGKLKSFEAVAITGEGVFPTLKSIAALVLKTVDKMFQSSSSQPKKLGKFSKKK</sequence>
<dbReference type="Gene3D" id="3.40.50.300">
    <property type="entry name" value="P-loop containing nucleotide triphosphate hydrolases"/>
    <property type="match status" value="1"/>
</dbReference>
<dbReference type="InterPro" id="IPR027417">
    <property type="entry name" value="P-loop_NTPase"/>
</dbReference>
<keyword evidence="2" id="KW-0342">GTP-binding</keyword>
<dbReference type="Pfam" id="PF04670">
    <property type="entry name" value="Gtr1_RagA"/>
    <property type="match status" value="1"/>
</dbReference>
<dbReference type="Proteomes" id="UP000326354">
    <property type="component" value="Chromosome"/>
</dbReference>
<dbReference type="InterPro" id="IPR052705">
    <property type="entry name" value="Gliding_Motility_GTPase"/>
</dbReference>
<dbReference type="InterPro" id="IPR006762">
    <property type="entry name" value="Gtr1_RagA"/>
</dbReference>
<gene>
    <name evidence="3" type="ORF">UABAM_04157</name>
</gene>
<dbReference type="AlphaFoldDB" id="A0A5S9F5M8"/>
<keyword evidence="1" id="KW-0547">Nucleotide-binding</keyword>
<dbReference type="PANTHER" id="PTHR42708:SF1">
    <property type="entry name" value="GLIDING MOTILITY PROTEIN MGLA"/>
    <property type="match status" value="1"/>
</dbReference>
<evidence type="ECO:0000256" key="2">
    <source>
        <dbReference type="ARBA" id="ARBA00023134"/>
    </source>
</evidence>
<keyword evidence="4" id="KW-1185">Reference proteome</keyword>
<name>A0A5S9F5M8_UABAM</name>
<protein>
    <submittedName>
        <fullName evidence="3">Gliding protein mglA</fullName>
    </submittedName>
</protein>
<dbReference type="CDD" id="cd00882">
    <property type="entry name" value="Ras_like_GTPase"/>
    <property type="match status" value="1"/>
</dbReference>
<accession>A0A5S9F5M8</accession>
<dbReference type="SUPFAM" id="SSF52540">
    <property type="entry name" value="P-loop containing nucleoside triphosphate hydrolases"/>
    <property type="match status" value="1"/>
</dbReference>
<dbReference type="PANTHER" id="PTHR42708">
    <property type="entry name" value="ATP/GTP-BINDING PROTEIN-RELATED"/>
    <property type="match status" value="1"/>
</dbReference>
<proteinExistence type="predicted"/>
<evidence type="ECO:0000313" key="3">
    <source>
        <dbReference type="EMBL" id="BBM85779.1"/>
    </source>
</evidence>
<dbReference type="EMBL" id="AP019860">
    <property type="protein sequence ID" value="BBM85779.1"/>
    <property type="molecule type" value="Genomic_DNA"/>
</dbReference>
<evidence type="ECO:0000256" key="1">
    <source>
        <dbReference type="ARBA" id="ARBA00022741"/>
    </source>
</evidence>
<organism evidence="3 4">
    <name type="scientific">Uabimicrobium amorphum</name>
    <dbReference type="NCBI Taxonomy" id="2596890"/>
    <lineage>
        <taxon>Bacteria</taxon>
        <taxon>Pseudomonadati</taxon>
        <taxon>Planctomycetota</taxon>
        <taxon>Candidatus Uabimicrobiia</taxon>
        <taxon>Candidatus Uabimicrobiales</taxon>
        <taxon>Candidatus Uabimicrobiaceae</taxon>
        <taxon>Candidatus Uabimicrobium</taxon>
    </lineage>
</organism>
<reference evidence="3 4" key="1">
    <citation type="submission" date="2019-08" db="EMBL/GenBank/DDBJ databases">
        <title>Complete genome sequence of Candidatus Uab amorphum.</title>
        <authorList>
            <person name="Shiratori T."/>
            <person name="Suzuki S."/>
            <person name="Kakizawa Y."/>
            <person name="Ishida K."/>
        </authorList>
    </citation>
    <scope>NUCLEOTIDE SEQUENCE [LARGE SCALE GENOMIC DNA]</scope>
    <source>
        <strain evidence="3 4">SRT547</strain>
    </source>
</reference>